<sequence>MVSARAPASCRAFPYCRGARSIQPLRCRGQGDDRSSSGSDRSTQLVCFQADELFPPFELTKVATTTTTHVVTNQPRIAVVVAGGVSKPPPRSLSLSLSSFLGS</sequence>
<accession>A0A921QUB0</accession>
<comment type="caution">
    <text evidence="1">The sequence shown here is derived from an EMBL/GenBank/DDBJ whole genome shotgun (WGS) entry which is preliminary data.</text>
</comment>
<dbReference type="Proteomes" id="UP000807115">
    <property type="component" value="Chromosome 5"/>
</dbReference>
<protein>
    <submittedName>
        <fullName evidence="1">Uncharacterized protein</fullName>
    </submittedName>
</protein>
<proteinExistence type="predicted"/>
<reference evidence="1" key="2">
    <citation type="submission" date="2020-10" db="EMBL/GenBank/DDBJ databases">
        <authorList>
            <person name="Cooper E.A."/>
            <person name="Brenton Z.W."/>
            <person name="Flinn B.S."/>
            <person name="Jenkins J."/>
            <person name="Shu S."/>
            <person name="Flowers D."/>
            <person name="Luo F."/>
            <person name="Wang Y."/>
            <person name="Xia P."/>
            <person name="Barry K."/>
            <person name="Daum C."/>
            <person name="Lipzen A."/>
            <person name="Yoshinaga Y."/>
            <person name="Schmutz J."/>
            <person name="Saski C."/>
            <person name="Vermerris W."/>
            <person name="Kresovich S."/>
        </authorList>
    </citation>
    <scope>NUCLEOTIDE SEQUENCE</scope>
</reference>
<evidence type="ECO:0000313" key="2">
    <source>
        <dbReference type="Proteomes" id="UP000807115"/>
    </source>
</evidence>
<reference evidence="1" key="1">
    <citation type="journal article" date="2019" name="BMC Genomics">
        <title>A new reference genome for Sorghum bicolor reveals high levels of sequence similarity between sweet and grain genotypes: implications for the genetics of sugar metabolism.</title>
        <authorList>
            <person name="Cooper E.A."/>
            <person name="Brenton Z.W."/>
            <person name="Flinn B.S."/>
            <person name="Jenkins J."/>
            <person name="Shu S."/>
            <person name="Flowers D."/>
            <person name="Luo F."/>
            <person name="Wang Y."/>
            <person name="Xia P."/>
            <person name="Barry K."/>
            <person name="Daum C."/>
            <person name="Lipzen A."/>
            <person name="Yoshinaga Y."/>
            <person name="Schmutz J."/>
            <person name="Saski C."/>
            <person name="Vermerris W."/>
            <person name="Kresovich S."/>
        </authorList>
    </citation>
    <scope>NUCLEOTIDE SEQUENCE</scope>
</reference>
<evidence type="ECO:0000313" key="1">
    <source>
        <dbReference type="EMBL" id="KAG0528533.1"/>
    </source>
</evidence>
<organism evidence="1 2">
    <name type="scientific">Sorghum bicolor</name>
    <name type="common">Sorghum</name>
    <name type="synonym">Sorghum vulgare</name>
    <dbReference type="NCBI Taxonomy" id="4558"/>
    <lineage>
        <taxon>Eukaryota</taxon>
        <taxon>Viridiplantae</taxon>
        <taxon>Streptophyta</taxon>
        <taxon>Embryophyta</taxon>
        <taxon>Tracheophyta</taxon>
        <taxon>Spermatophyta</taxon>
        <taxon>Magnoliopsida</taxon>
        <taxon>Liliopsida</taxon>
        <taxon>Poales</taxon>
        <taxon>Poaceae</taxon>
        <taxon>PACMAD clade</taxon>
        <taxon>Panicoideae</taxon>
        <taxon>Andropogonodae</taxon>
        <taxon>Andropogoneae</taxon>
        <taxon>Sorghinae</taxon>
        <taxon>Sorghum</taxon>
    </lineage>
</organism>
<dbReference type="EMBL" id="CM027684">
    <property type="protein sequence ID" value="KAG0528533.1"/>
    <property type="molecule type" value="Genomic_DNA"/>
</dbReference>
<name>A0A921QUB0_SORBI</name>
<gene>
    <name evidence="1" type="ORF">BDA96_05G020400</name>
</gene>
<dbReference type="AlphaFoldDB" id="A0A921QUB0"/>